<dbReference type="Bgee" id="ENSCJAG00000049269">
    <property type="expression patterns" value="Expressed in testis and 6 other cell types or tissues"/>
</dbReference>
<keyword evidence="1" id="KW-0175">Coiled coil</keyword>
<evidence type="ECO:0000256" key="3">
    <source>
        <dbReference type="SAM" id="MobiDB-lite"/>
    </source>
</evidence>
<feature type="compositionally biased region" description="Basic and acidic residues" evidence="3">
    <location>
        <begin position="429"/>
        <end position="441"/>
    </location>
</feature>
<proteinExistence type="inferred from homology"/>
<dbReference type="Pfam" id="PF06758">
    <property type="entry name" value="Olduvai"/>
    <property type="match status" value="2"/>
</dbReference>
<dbReference type="GeneTree" id="ENSGT00420000029746"/>
<dbReference type="AlphaFoldDB" id="A0A5F4VXA9"/>
<dbReference type="PANTHER" id="PTHR14199">
    <property type="entry name" value="NEUROBLASTOMA BREAKPOINT FAMILY MEMBER 6-LIKE PROTEIN"/>
    <property type="match status" value="1"/>
</dbReference>
<dbReference type="SMART" id="SM01148">
    <property type="entry name" value="DUF1220"/>
    <property type="match status" value="2"/>
</dbReference>
<dbReference type="Ensembl" id="ENSCJAT00000113910.2">
    <property type="protein sequence ID" value="ENSCJAP00000070152.2"/>
    <property type="gene ID" value="ENSCJAG00000049269.3"/>
</dbReference>
<dbReference type="Proteomes" id="UP000008225">
    <property type="component" value="Chromosome 10"/>
</dbReference>
<name>A0A5F4VXA9_CALJA</name>
<reference evidence="5" key="2">
    <citation type="submission" date="2025-08" db="UniProtKB">
        <authorList>
            <consortium name="Ensembl"/>
        </authorList>
    </citation>
    <scope>IDENTIFICATION</scope>
</reference>
<comment type="similarity">
    <text evidence="2">Belongs to the NBPF family.</text>
</comment>
<keyword evidence="6" id="KW-1185">Reference proteome</keyword>
<feature type="region of interest" description="Disordered" evidence="3">
    <location>
        <begin position="338"/>
        <end position="372"/>
    </location>
</feature>
<reference evidence="5" key="1">
    <citation type="submission" date="2009-03" db="EMBL/GenBank/DDBJ databases">
        <authorList>
            <person name="Warren W."/>
            <person name="Ye L."/>
            <person name="Minx P."/>
            <person name="Worley K."/>
            <person name="Gibbs R."/>
            <person name="Wilson R.K."/>
        </authorList>
    </citation>
    <scope>NUCLEOTIDE SEQUENCE [LARGE SCALE GENOMIC DNA]</scope>
</reference>
<feature type="compositionally biased region" description="Basic and acidic residues" evidence="3">
    <location>
        <begin position="454"/>
        <end position="480"/>
    </location>
</feature>
<feature type="region of interest" description="Disordered" evidence="3">
    <location>
        <begin position="427"/>
        <end position="509"/>
    </location>
</feature>
<evidence type="ECO:0000256" key="1">
    <source>
        <dbReference type="ARBA" id="ARBA00023054"/>
    </source>
</evidence>
<dbReference type="InterPro" id="IPR010630">
    <property type="entry name" value="Olduvai_dom"/>
</dbReference>
<feature type="domain" description="Olduvai" evidence="4">
    <location>
        <begin position="536"/>
        <end position="633"/>
    </location>
</feature>
<evidence type="ECO:0000313" key="5">
    <source>
        <dbReference type="Ensembl" id="ENSCJAP00000070152.2"/>
    </source>
</evidence>
<evidence type="ECO:0000259" key="4">
    <source>
        <dbReference type="PROSITE" id="PS51316"/>
    </source>
</evidence>
<feature type="compositionally biased region" description="Acidic residues" evidence="3">
    <location>
        <begin position="487"/>
        <end position="502"/>
    </location>
</feature>
<protein>
    <recommendedName>
        <fullName evidence="4">Olduvai domain-containing protein</fullName>
    </recommendedName>
</protein>
<dbReference type="InterPro" id="IPR055306">
    <property type="entry name" value="NBPF"/>
</dbReference>
<dbReference type="PANTHER" id="PTHR14199:SF29">
    <property type="entry name" value="NEUROBLASTOMA BREAKPOINT FAMILY MEMBER 4-RELATED"/>
    <property type="match status" value="1"/>
</dbReference>
<accession>A0A5F4VXA9</accession>
<sequence length="633" mass="73570">MEMVEQDEVPGPTCGAPNVSMIASGRTCSRKTTEANFPDTIENSYSQQEETKPNIGASKNRLLLSQVAYFLNYQLKTYRDQKDHDEEQKCRDSKNKLLMSQVAYYLGCRLKTEVPGYLCSAPNVSTVASGKPPSRENTEVNIPEDIEKSCSQQEENKANFRASKNRLLLSQVAYFLNYQLKTYRDRKDHDEEQKCRDSKNKLLMSQVAYYLGCRLKTEVPGYLCSAPNVITVASGKPPSRENTEVNVAEGIEISCSQQEENKPTFRASKNRLLLSQVAYFLNYQLKTYRDRKDHDEEQKGRDSKNKLLMSQVAYYLGCRLKMEVPGFLCSARNISKVASGRPPSRRNTEFNIPEGIEKSWSQQEDNKPNIRGSKNRLLMSHYSLNYRPKINKDRQDCEIQKYRESKNKVFVRQAAYYLRCRLKTKDRRRHEEEQKYRDSKNKLLMSQDYPGCRLKMEKNDKDEDEDVHVMEAEKIQESRATRNLQESVEEEAPQESWDEDDSTLSIPPGTFAFNEPYRTNLHSEEQQVNLAHDTDKIKKDQEEEEDQGPLCPRLSMELVEAEEPEVFWYSLDILYSTYTAYLEFYYTCQAYTYAVFLYAEEHVRLTLDMDSRFFTLTVIGLHLVSRVGVIFPH</sequence>
<organism evidence="5 6">
    <name type="scientific">Callithrix jacchus</name>
    <name type="common">White-tufted-ear marmoset</name>
    <name type="synonym">Simia Jacchus</name>
    <dbReference type="NCBI Taxonomy" id="9483"/>
    <lineage>
        <taxon>Eukaryota</taxon>
        <taxon>Metazoa</taxon>
        <taxon>Chordata</taxon>
        <taxon>Craniata</taxon>
        <taxon>Vertebrata</taxon>
        <taxon>Euteleostomi</taxon>
        <taxon>Mammalia</taxon>
        <taxon>Eutheria</taxon>
        <taxon>Euarchontoglires</taxon>
        <taxon>Primates</taxon>
        <taxon>Haplorrhini</taxon>
        <taxon>Platyrrhini</taxon>
        <taxon>Cebidae</taxon>
        <taxon>Callitrichinae</taxon>
        <taxon>Callithrix</taxon>
        <taxon>Callithrix</taxon>
    </lineage>
</organism>
<reference evidence="5" key="3">
    <citation type="submission" date="2025-09" db="UniProtKB">
        <authorList>
            <consortium name="Ensembl"/>
        </authorList>
    </citation>
    <scope>IDENTIFICATION</scope>
</reference>
<evidence type="ECO:0000313" key="6">
    <source>
        <dbReference type="Proteomes" id="UP000008225"/>
    </source>
</evidence>
<gene>
    <name evidence="5" type="primary">LOC100896515</name>
</gene>
<dbReference type="PROSITE" id="PS51316">
    <property type="entry name" value="ODV"/>
    <property type="match status" value="1"/>
</dbReference>
<evidence type="ECO:0000256" key="2">
    <source>
        <dbReference type="ARBA" id="ARBA00038417"/>
    </source>
</evidence>